<accession>A0ACC1HFE4</accession>
<evidence type="ECO:0000313" key="2">
    <source>
        <dbReference type="Proteomes" id="UP001145114"/>
    </source>
</evidence>
<evidence type="ECO:0000313" key="1">
    <source>
        <dbReference type="EMBL" id="KAJ1674356.1"/>
    </source>
</evidence>
<organism evidence="1 2">
    <name type="scientific">Spiromyces aspiralis</name>
    <dbReference type="NCBI Taxonomy" id="68401"/>
    <lineage>
        <taxon>Eukaryota</taxon>
        <taxon>Fungi</taxon>
        <taxon>Fungi incertae sedis</taxon>
        <taxon>Zoopagomycota</taxon>
        <taxon>Kickxellomycotina</taxon>
        <taxon>Kickxellomycetes</taxon>
        <taxon>Kickxellales</taxon>
        <taxon>Kickxellaceae</taxon>
        <taxon>Spiromyces</taxon>
    </lineage>
</organism>
<gene>
    <name evidence="1" type="ORF">EV182_003448</name>
</gene>
<dbReference type="Proteomes" id="UP001145114">
    <property type="component" value="Unassembled WGS sequence"/>
</dbReference>
<reference evidence="1" key="1">
    <citation type="submission" date="2022-06" db="EMBL/GenBank/DDBJ databases">
        <title>Phylogenomic reconstructions and comparative analyses of Kickxellomycotina fungi.</title>
        <authorList>
            <person name="Reynolds N.K."/>
            <person name="Stajich J.E."/>
            <person name="Barry K."/>
            <person name="Grigoriev I.V."/>
            <person name="Crous P."/>
            <person name="Smith M.E."/>
        </authorList>
    </citation>
    <scope>NUCLEOTIDE SEQUENCE</scope>
    <source>
        <strain evidence="1">RSA 2271</strain>
    </source>
</reference>
<sequence>MGGAFCKIKERLAREIKEGGNSSNQSTYSVYNTANVNLTGVSPSETSGGKKQQETGLPATASRDEKEIADRVEQLVAQELARYHERLEIERAKDEERYAHQYSTEEIRQSLRDMIQQYSDQAKYVVFYSSGGEGMMPHRPRG</sequence>
<dbReference type="EMBL" id="JAMZIH010006038">
    <property type="protein sequence ID" value="KAJ1674356.1"/>
    <property type="molecule type" value="Genomic_DNA"/>
</dbReference>
<keyword evidence="2" id="KW-1185">Reference proteome</keyword>
<protein>
    <submittedName>
        <fullName evidence="1">Uncharacterized protein</fullName>
    </submittedName>
</protein>
<comment type="caution">
    <text evidence="1">The sequence shown here is derived from an EMBL/GenBank/DDBJ whole genome shotgun (WGS) entry which is preliminary data.</text>
</comment>
<proteinExistence type="predicted"/>
<name>A0ACC1HFE4_9FUNG</name>